<evidence type="ECO:0000313" key="2">
    <source>
        <dbReference type="Proteomes" id="UP000242219"/>
    </source>
</evidence>
<dbReference type="RefSeq" id="WP_070066435.1">
    <property type="nucleotide sequence ID" value="NZ_MJUW02000038.1"/>
</dbReference>
<dbReference type="EMBL" id="MJUW02000038">
    <property type="protein sequence ID" value="OQD46420.1"/>
    <property type="molecule type" value="Genomic_DNA"/>
</dbReference>
<name>A0A1V6M219_9BACT</name>
<comment type="caution">
    <text evidence="1">The sequence shown here is derived from an EMBL/GenBank/DDBJ whole genome shotgun (WGS) entry which is preliminary data.</text>
</comment>
<accession>A0A1V6M219</accession>
<keyword evidence="2" id="KW-1185">Reference proteome</keyword>
<evidence type="ECO:0000313" key="1">
    <source>
        <dbReference type="EMBL" id="OQD46420.1"/>
    </source>
</evidence>
<gene>
    <name evidence="1" type="ORF">BIY37_03435</name>
</gene>
<reference evidence="1 2" key="1">
    <citation type="journal article" date="2016" name="Genome Announc.">
        <title>Draft Genome Sequence of the Anaerobic Ammonium-Oxidizing Bacterium 'Candidatus Brocadia sp. 40'.</title>
        <authorList>
            <person name="Ali M."/>
            <person name="Haroon M.F."/>
            <person name="Narita Y."/>
            <person name="Zhang L."/>
            <person name="Rangel Shaw D."/>
            <person name="Okabe S."/>
            <person name="Saikaly P.E."/>
        </authorList>
    </citation>
    <scope>NUCLEOTIDE SEQUENCE [LARGE SCALE GENOMIC DNA]</scope>
    <source>
        <strain evidence="1 2">40</strain>
    </source>
</reference>
<dbReference type="AlphaFoldDB" id="A0A1V6M219"/>
<dbReference type="Proteomes" id="UP000242219">
    <property type="component" value="Unassembled WGS sequence"/>
</dbReference>
<proteinExistence type="predicted"/>
<organism evidence="1 2">
    <name type="scientific">Candidatus Brocadia sapporoensis</name>
    <dbReference type="NCBI Taxonomy" id="392547"/>
    <lineage>
        <taxon>Bacteria</taxon>
        <taxon>Pseudomonadati</taxon>
        <taxon>Planctomycetota</taxon>
        <taxon>Candidatus Brocadiia</taxon>
        <taxon>Candidatus Brocadiales</taxon>
        <taxon>Candidatus Brocadiaceae</taxon>
        <taxon>Candidatus Brocadia</taxon>
    </lineage>
</organism>
<sequence>MDAAQAVQDVPSVKTVKIFPVVTHFLGAPVRFFPMTFEIEMRTHYETSSRDKNQAMWSSSYQEIRCRYDTQSFNKIPIETWAIPFPDYCKSINYSEEAIKRIIKRNNDTFKTFYRVEPIPDALGRIRETIIMAQEMVDGITFKLHTSRIKDPQTRERVIEFQKWVMIMLGMIRRGQLRPIRVPKDASIPHQVYDFLALKEYRGRGKFQKQACEALGWSQAKFYKMVDLARKSCDMLPELNKKTGQPRKPRLDKGKTKYPGEKERAVSFFFANREKFGKHGNRFKELPQKSIKELLKLQADVTTINRWIRSHKLSMN</sequence>
<protein>
    <submittedName>
        <fullName evidence="1">Uncharacterized protein</fullName>
    </submittedName>
</protein>